<organism evidence="3 4">
    <name type="scientific">Romboutsia weinsteinii</name>
    <dbReference type="NCBI Taxonomy" id="2020949"/>
    <lineage>
        <taxon>Bacteria</taxon>
        <taxon>Bacillati</taxon>
        <taxon>Bacillota</taxon>
        <taxon>Clostridia</taxon>
        <taxon>Peptostreptococcales</taxon>
        <taxon>Peptostreptococcaceae</taxon>
        <taxon>Romboutsia</taxon>
    </lineage>
</organism>
<dbReference type="InterPro" id="IPR035940">
    <property type="entry name" value="CAP_sf"/>
</dbReference>
<evidence type="ECO:0000259" key="1">
    <source>
        <dbReference type="Pfam" id="PF00188"/>
    </source>
</evidence>
<protein>
    <submittedName>
        <fullName evidence="3">Peptidase</fullName>
    </submittedName>
</protein>
<proteinExistence type="predicted"/>
<dbReference type="CDD" id="cd05379">
    <property type="entry name" value="CAP_bacterial"/>
    <property type="match status" value="1"/>
</dbReference>
<dbReference type="PANTHER" id="PTHR31157:SF1">
    <property type="entry name" value="SCP DOMAIN-CONTAINING PROTEIN"/>
    <property type="match status" value="1"/>
</dbReference>
<keyword evidence="4" id="KW-1185">Reference proteome</keyword>
<dbReference type="InterPro" id="IPR014044">
    <property type="entry name" value="CAP_dom"/>
</dbReference>
<sequence>MKKLVAILIVVFAVFFYKSEISDGINKIKDELFEEQIETQTLSSEEIKNISIDNFKTLRIGDSIDSVKSKIGNPSRIDDSEYSFEWYVYNQIAEKFAMVGIEDNKVVALYSNSLDSSELGDIKINNYRTSVIEVYEPLEYKKKGNTRYIIDSDNQYDVINIDNKYITVFYDKYDDYKICSYQVISEKAEDSLNGIYAKESESLRESFELQVIDLTNSVRAQRNLNILKFNEQAKTSSRKHSKDMNDRDFFDHVNKDDESPFVRMKKEGIEYIGAGENIAAGQTSAIYAHEAWMNSEGHRKNILGDYKYIGVGVDFGGSYSTYYTQNFFM</sequence>
<dbReference type="Pfam" id="PF14504">
    <property type="entry name" value="CAP_assoc_N"/>
    <property type="match status" value="1"/>
</dbReference>
<accession>A0A371J9K2</accession>
<dbReference type="Gene3D" id="3.40.33.10">
    <property type="entry name" value="CAP"/>
    <property type="match status" value="1"/>
</dbReference>
<comment type="caution">
    <text evidence="3">The sequence shown here is derived from an EMBL/GenBank/DDBJ whole genome shotgun (WGS) entry which is preliminary data.</text>
</comment>
<name>A0A371J9K2_9FIRM</name>
<gene>
    <name evidence="3" type="ORF">CHL78_001755</name>
</gene>
<evidence type="ECO:0000313" key="4">
    <source>
        <dbReference type="Proteomes" id="UP000215694"/>
    </source>
</evidence>
<evidence type="ECO:0000259" key="2">
    <source>
        <dbReference type="Pfam" id="PF14504"/>
    </source>
</evidence>
<feature type="domain" description="CAP-associated" evidence="2">
    <location>
        <begin position="60"/>
        <end position="192"/>
    </location>
</feature>
<dbReference type="EMBL" id="NOJY02000002">
    <property type="protein sequence ID" value="RDY29452.1"/>
    <property type="molecule type" value="Genomic_DNA"/>
</dbReference>
<dbReference type="AlphaFoldDB" id="A0A371J9K2"/>
<dbReference type="Pfam" id="PF00188">
    <property type="entry name" value="CAP"/>
    <property type="match status" value="1"/>
</dbReference>
<dbReference type="InterPro" id="IPR029410">
    <property type="entry name" value="CAP_assoc"/>
</dbReference>
<dbReference type="SUPFAM" id="SSF55797">
    <property type="entry name" value="PR-1-like"/>
    <property type="match status" value="1"/>
</dbReference>
<dbReference type="RefSeq" id="WP_094369196.1">
    <property type="nucleotide sequence ID" value="NZ_NOJY02000002.1"/>
</dbReference>
<feature type="domain" description="SCP" evidence="1">
    <location>
        <begin position="213"/>
        <end position="327"/>
    </location>
</feature>
<reference evidence="3 4" key="1">
    <citation type="journal article" date="2017" name="Genome Announc.">
        <title>Draft Genome Sequence of Romboutsia weinsteinii sp. nov. Strain CCRI-19649(T) Isolated from Surface Water.</title>
        <authorList>
            <person name="Maheux A.F."/>
            <person name="Boudreau D.K."/>
            <person name="Berube E."/>
            <person name="Boissinot M."/>
            <person name="Cantin P."/>
            <person name="Raymond F."/>
            <person name="Corbeil J."/>
            <person name="Omar R.F."/>
            <person name="Bergeron M.G."/>
        </authorList>
    </citation>
    <scope>NUCLEOTIDE SEQUENCE [LARGE SCALE GENOMIC DNA]</scope>
    <source>
        <strain evidence="3 4">CCRI-19649</strain>
    </source>
</reference>
<dbReference type="OrthoDB" id="9783944at2"/>
<evidence type="ECO:0000313" key="3">
    <source>
        <dbReference type="EMBL" id="RDY29452.1"/>
    </source>
</evidence>
<dbReference type="PANTHER" id="PTHR31157">
    <property type="entry name" value="SCP DOMAIN-CONTAINING PROTEIN"/>
    <property type="match status" value="1"/>
</dbReference>
<dbReference type="Proteomes" id="UP000215694">
    <property type="component" value="Unassembled WGS sequence"/>
</dbReference>